<dbReference type="Proteomes" id="UP000887565">
    <property type="component" value="Unplaced"/>
</dbReference>
<evidence type="ECO:0000313" key="2">
    <source>
        <dbReference type="WBParaSite" id="nRc.2.0.1.t48182-RA"/>
    </source>
</evidence>
<reference evidence="2" key="1">
    <citation type="submission" date="2022-11" db="UniProtKB">
        <authorList>
            <consortium name="WormBaseParasite"/>
        </authorList>
    </citation>
    <scope>IDENTIFICATION</scope>
</reference>
<organism evidence="1 2">
    <name type="scientific">Romanomermis culicivorax</name>
    <name type="common">Nematode worm</name>
    <dbReference type="NCBI Taxonomy" id="13658"/>
    <lineage>
        <taxon>Eukaryota</taxon>
        <taxon>Metazoa</taxon>
        <taxon>Ecdysozoa</taxon>
        <taxon>Nematoda</taxon>
        <taxon>Enoplea</taxon>
        <taxon>Dorylaimia</taxon>
        <taxon>Mermithida</taxon>
        <taxon>Mermithoidea</taxon>
        <taxon>Mermithidae</taxon>
        <taxon>Romanomermis</taxon>
    </lineage>
</organism>
<accession>A0A915LBG0</accession>
<dbReference type="WBParaSite" id="nRc.2.0.1.t48182-RA">
    <property type="protein sequence ID" value="nRc.2.0.1.t48182-RA"/>
    <property type="gene ID" value="nRc.2.0.1.g48182"/>
</dbReference>
<sequence length="122" mass="14100">MPTEIAKEVTPPHLLIADLEKEGRLNNQTLPSASLDNSEVALLQEVEHLAVLVGCYFVNNNNQHLDLVRYYYYMAAVGRNYQIQRILHLQICPDYQNFDYTYCCHDSMTFPDSWAESIQGEE</sequence>
<evidence type="ECO:0000313" key="1">
    <source>
        <dbReference type="Proteomes" id="UP000887565"/>
    </source>
</evidence>
<proteinExistence type="predicted"/>
<keyword evidence="1" id="KW-1185">Reference proteome</keyword>
<protein>
    <submittedName>
        <fullName evidence="2">Uncharacterized protein</fullName>
    </submittedName>
</protein>
<dbReference type="AlphaFoldDB" id="A0A915LBG0"/>
<name>A0A915LBG0_ROMCU</name>